<dbReference type="InterPro" id="IPR013087">
    <property type="entry name" value="Znf_C2H2_type"/>
</dbReference>
<gene>
    <name evidence="3" type="ORF">L207DRAFT_457675</name>
</gene>
<sequence>MASLKLDEWKGRWSFARGATKATHRTKGRSMAELTEALAEVDGLLAGINYIEKVEPDSEETHPFSAGSETSTNYFPSKPATASWFGHLASDLPQLSASSSEDVSTIEPRHLRSILTEKLVNSNDEPRQTPRKSQWATIQSLRSASMLHYNQFAKVTADSTNADIRKLRKSYVTAKKLLEMGILTFRQVLHRQNPTTLVDIFAFASLSYVISKTLHAKGHIDESDILSGILDWREAITDEREKSAFDEIAEKLWPEAKDIMHFIPLERAKTNPETIGLRHDENEARQTPSLIPEEAADEGSLRPDKGNITSRDDPPLSSWTRTDASDLPANTFALQCLSEAENPPGGLQNHVYELAQETKSHPEFTFSDWLNIDSAFLEGSLDASFYQSLAPDIVPQVLSPSQTRCTIEAELAPPDLASSSPHGLEEPSPGEQTEPLVDDPTIHRLLDTPLFQVVVRFMIQISEMGDLLKVLSGGGLTSGKDELNPSHSRPPWATSEFLEQASKYFLRPLHNEAVQIDRIFSGIIAMAEIFVKLGSFQTVREVENYIITVGRNLAHSYDLFAILVEKTLIQCLFAAQKMGWNLLYPKCVQDNDEYSLPYVTRRQKGEEEWAHSGFERRTPSEEMSSPPSLINENSKRHSPDAPKSPLQDVLDSTAKRRRRDIPSAASQSSPSGSDASTIEHCPYENCPKYFTGTAAPNNLSRHVRTKHQKKKSFKCPICCKETDRRDNLRQHFSKLHGNHILPDWIANKRRGLHDARCIA</sequence>
<evidence type="ECO:0000313" key="3">
    <source>
        <dbReference type="EMBL" id="PMD41275.1"/>
    </source>
</evidence>
<dbReference type="STRING" id="1149755.A0A2J6RRX7"/>
<evidence type="ECO:0000256" key="1">
    <source>
        <dbReference type="SAM" id="MobiDB-lite"/>
    </source>
</evidence>
<dbReference type="EMBL" id="KZ613944">
    <property type="protein sequence ID" value="PMD41275.1"/>
    <property type="molecule type" value="Genomic_DNA"/>
</dbReference>
<feature type="domain" description="C2H2-type" evidence="2">
    <location>
        <begin position="679"/>
        <end position="707"/>
    </location>
</feature>
<dbReference type="Proteomes" id="UP000235786">
    <property type="component" value="Unassembled WGS sequence"/>
</dbReference>
<feature type="compositionally biased region" description="Low complexity" evidence="1">
    <location>
        <begin position="663"/>
        <end position="676"/>
    </location>
</feature>
<protein>
    <recommendedName>
        <fullName evidence="2">C2H2-type domain-containing protein</fullName>
    </recommendedName>
</protein>
<dbReference type="AlphaFoldDB" id="A0A2J6RRX7"/>
<feature type="region of interest" description="Disordered" evidence="1">
    <location>
        <begin position="279"/>
        <end position="324"/>
    </location>
</feature>
<feature type="compositionally biased region" description="Basic and acidic residues" evidence="1">
    <location>
        <begin position="299"/>
        <end position="314"/>
    </location>
</feature>
<feature type="region of interest" description="Disordered" evidence="1">
    <location>
        <begin position="413"/>
        <end position="437"/>
    </location>
</feature>
<name>A0A2J6RRX7_HYAVF</name>
<accession>A0A2J6RRX7</accession>
<dbReference type="Gene3D" id="3.30.160.60">
    <property type="entry name" value="Classic Zinc Finger"/>
    <property type="match status" value="1"/>
</dbReference>
<feature type="compositionally biased region" description="Basic and acidic residues" evidence="1">
    <location>
        <begin position="607"/>
        <end position="620"/>
    </location>
</feature>
<proteinExistence type="predicted"/>
<feature type="region of interest" description="Disordered" evidence="1">
    <location>
        <begin position="607"/>
        <end position="677"/>
    </location>
</feature>
<keyword evidence="4" id="KW-1185">Reference proteome</keyword>
<dbReference type="SMART" id="SM00355">
    <property type="entry name" value="ZnF_C2H2"/>
    <property type="match status" value="2"/>
</dbReference>
<feature type="domain" description="C2H2-type" evidence="2">
    <location>
        <begin position="713"/>
        <end position="736"/>
    </location>
</feature>
<reference evidence="3 4" key="1">
    <citation type="submission" date="2016-04" db="EMBL/GenBank/DDBJ databases">
        <title>A degradative enzymes factory behind the ericoid mycorrhizal symbiosis.</title>
        <authorList>
            <consortium name="DOE Joint Genome Institute"/>
            <person name="Martino E."/>
            <person name="Morin E."/>
            <person name="Grelet G."/>
            <person name="Kuo A."/>
            <person name="Kohler A."/>
            <person name="Daghino S."/>
            <person name="Barry K."/>
            <person name="Choi C."/>
            <person name="Cichocki N."/>
            <person name="Clum A."/>
            <person name="Copeland A."/>
            <person name="Hainaut M."/>
            <person name="Haridas S."/>
            <person name="Labutti K."/>
            <person name="Lindquist E."/>
            <person name="Lipzen A."/>
            <person name="Khouja H.-R."/>
            <person name="Murat C."/>
            <person name="Ohm R."/>
            <person name="Olson A."/>
            <person name="Spatafora J."/>
            <person name="Veneault-Fourrey C."/>
            <person name="Henrissat B."/>
            <person name="Grigoriev I."/>
            <person name="Martin F."/>
            <person name="Perotto S."/>
        </authorList>
    </citation>
    <scope>NUCLEOTIDE SEQUENCE [LARGE SCALE GENOMIC DNA]</scope>
    <source>
        <strain evidence="3 4">F</strain>
    </source>
</reference>
<dbReference type="OrthoDB" id="5100145at2759"/>
<organism evidence="3 4">
    <name type="scientific">Hyaloscypha variabilis (strain UAMH 11265 / GT02V1 / F)</name>
    <name type="common">Meliniomyces variabilis</name>
    <dbReference type="NCBI Taxonomy" id="1149755"/>
    <lineage>
        <taxon>Eukaryota</taxon>
        <taxon>Fungi</taxon>
        <taxon>Dikarya</taxon>
        <taxon>Ascomycota</taxon>
        <taxon>Pezizomycotina</taxon>
        <taxon>Leotiomycetes</taxon>
        <taxon>Helotiales</taxon>
        <taxon>Hyaloscyphaceae</taxon>
        <taxon>Hyaloscypha</taxon>
        <taxon>Hyaloscypha variabilis</taxon>
    </lineage>
</organism>
<evidence type="ECO:0000313" key="4">
    <source>
        <dbReference type="Proteomes" id="UP000235786"/>
    </source>
</evidence>
<feature type="compositionally biased region" description="Polar residues" evidence="1">
    <location>
        <begin position="621"/>
        <end position="632"/>
    </location>
</feature>
<evidence type="ECO:0000259" key="2">
    <source>
        <dbReference type="SMART" id="SM00355"/>
    </source>
</evidence>